<evidence type="ECO:0000259" key="1">
    <source>
        <dbReference type="Pfam" id="PF08445"/>
    </source>
</evidence>
<dbReference type="STRING" id="1184609.KILIM_074_00130"/>
<gene>
    <name evidence="2" type="ORF">KILIM_074_00130</name>
</gene>
<protein>
    <recommendedName>
        <fullName evidence="1">GCN5-related N-acetyltransferase Rv2170-like domain-containing protein</fullName>
    </recommendedName>
</protein>
<proteinExistence type="predicted"/>
<dbReference type="OrthoDB" id="3174529at2"/>
<dbReference type="RefSeq" id="WP_006594096.1">
    <property type="nucleotide sequence ID" value="NZ_BAHD01000074.1"/>
</dbReference>
<evidence type="ECO:0000313" key="2">
    <source>
        <dbReference type="EMBL" id="GAB97564.1"/>
    </source>
</evidence>
<comment type="caution">
    <text evidence="2">The sequence shown here is derived from an EMBL/GenBank/DDBJ whole genome shotgun (WGS) entry which is preliminary data.</text>
</comment>
<feature type="domain" description="GCN5-related N-acetyltransferase Rv2170-like" evidence="1">
    <location>
        <begin position="234"/>
        <end position="296"/>
    </location>
</feature>
<sequence length="303" mass="32015">MTTTARAYSDPQVFAAAADATLASQPLRHSIIATALARTLRFGPRPGDRWWVITESADAPETEGSDSADAPVEQVVGLAMLTRTGRPYLATDATHGQAVGAAVAADLLATPPSEPITGVNGFSSAARAFAQEWVQARGGAVRAGRQDVLYDLPGPVRMPHGVPGAARVATDADRDLLDGWGRAFIRDIGDPPDPSVTMARPLAEGGVMIWEADAGEGVEPLSMAFANAPTYGHTRLSWVWTRPERRGRGFGGAITAAVSARAQGDGLRCLLIGDSRDQVSGTMFRKLGYQVADDSCHLHFDRA</sequence>
<dbReference type="Pfam" id="PF08445">
    <property type="entry name" value="FR47"/>
    <property type="match status" value="1"/>
</dbReference>
<dbReference type="eggNOG" id="COG3393">
    <property type="taxonomic scope" value="Bacteria"/>
</dbReference>
<organism evidence="2 3">
    <name type="scientific">Kineosphaera limosa NBRC 100340</name>
    <dbReference type="NCBI Taxonomy" id="1184609"/>
    <lineage>
        <taxon>Bacteria</taxon>
        <taxon>Bacillati</taxon>
        <taxon>Actinomycetota</taxon>
        <taxon>Actinomycetes</taxon>
        <taxon>Micrococcales</taxon>
        <taxon>Dermatophilaceae</taxon>
        <taxon>Kineosphaera</taxon>
    </lineage>
</organism>
<dbReference type="SUPFAM" id="SSF55729">
    <property type="entry name" value="Acyl-CoA N-acyltransferases (Nat)"/>
    <property type="match status" value="1"/>
</dbReference>
<name>K6XFE2_9MICO</name>
<dbReference type="Proteomes" id="UP000008366">
    <property type="component" value="Unassembled WGS sequence"/>
</dbReference>
<dbReference type="EMBL" id="BAHD01000074">
    <property type="protein sequence ID" value="GAB97564.1"/>
    <property type="molecule type" value="Genomic_DNA"/>
</dbReference>
<dbReference type="InterPro" id="IPR016181">
    <property type="entry name" value="Acyl_CoA_acyltransferase"/>
</dbReference>
<evidence type="ECO:0000313" key="3">
    <source>
        <dbReference type="Proteomes" id="UP000008366"/>
    </source>
</evidence>
<reference evidence="2 3" key="1">
    <citation type="submission" date="2012-08" db="EMBL/GenBank/DDBJ databases">
        <title>Whole genome shotgun sequence of Kineosphaera limosa NBRC 100340.</title>
        <authorList>
            <person name="Yoshida I."/>
            <person name="Isaki S."/>
            <person name="Hosoyama A."/>
            <person name="Tsuchikane K."/>
            <person name="Katsumata H."/>
            <person name="Ando Y."/>
            <person name="Ohji S."/>
            <person name="Hamada M."/>
            <person name="Tamura T."/>
            <person name="Yamazoe A."/>
            <person name="Yamazaki S."/>
            <person name="Fujita N."/>
        </authorList>
    </citation>
    <scope>NUCLEOTIDE SEQUENCE [LARGE SCALE GENOMIC DNA]</scope>
    <source>
        <strain evidence="2 3">NBRC 100340</strain>
    </source>
</reference>
<accession>K6XFE2</accession>
<keyword evidence="3" id="KW-1185">Reference proteome</keyword>
<dbReference type="InterPro" id="IPR013653">
    <property type="entry name" value="GCN5-like_dom"/>
</dbReference>
<dbReference type="GO" id="GO:0016747">
    <property type="term" value="F:acyltransferase activity, transferring groups other than amino-acyl groups"/>
    <property type="evidence" value="ECO:0007669"/>
    <property type="project" value="InterPro"/>
</dbReference>
<dbReference type="AlphaFoldDB" id="K6XFE2"/>
<dbReference type="Gene3D" id="3.40.630.30">
    <property type="match status" value="1"/>
</dbReference>